<protein>
    <submittedName>
        <fullName evidence="3">Lipoprotein</fullName>
    </submittedName>
</protein>
<feature type="region of interest" description="Disordered" evidence="1">
    <location>
        <begin position="268"/>
        <end position="300"/>
    </location>
</feature>
<dbReference type="EMBL" id="CP001614">
    <property type="protein sequence ID" value="ACR11031.1"/>
    <property type="molecule type" value="Genomic_DNA"/>
</dbReference>
<evidence type="ECO:0000256" key="1">
    <source>
        <dbReference type="SAM" id="MobiDB-lite"/>
    </source>
</evidence>
<dbReference type="Proteomes" id="UP000009080">
    <property type="component" value="Chromosome"/>
</dbReference>
<proteinExistence type="predicted"/>
<accession>C5BTH5</accession>
<dbReference type="RefSeq" id="WP_015817143.1">
    <property type="nucleotide sequence ID" value="NC_012997.1"/>
</dbReference>
<gene>
    <name evidence="3" type="ordered locus">TERTU_1606</name>
</gene>
<feature type="compositionally biased region" description="Polar residues" evidence="1">
    <location>
        <begin position="290"/>
        <end position="300"/>
    </location>
</feature>
<evidence type="ECO:0000256" key="2">
    <source>
        <dbReference type="SAM" id="SignalP"/>
    </source>
</evidence>
<sequence>MKFGCCLIALLWLSGCASNTYVYGTQGRDAIDGEGPRTINPIIVGEPHRFLDASDWIWPGSLLAKLVLWNKKVDSHEVSAETIDVLAEYLERNELDDVQVLVNTYKPGVQWSRTFRNREIGGFWRFTLGIFNAVGYTILPGRFFGGDHFNPYSNTISIYSDIPSVLLHEGGHAKDFNSRKYKGIYSAIYGIPGVALYHEAVASNEALSYLHDNCDLSQEKSAYHALHPAYGTYVGGTFGYVVPVTYLTAAFALPGHVTGAVAASKAELKPGCTPETESSAAVETEANPMPASSQAQSNSF</sequence>
<dbReference type="KEGG" id="ttu:TERTU_1606"/>
<keyword evidence="4" id="KW-1185">Reference proteome</keyword>
<dbReference type="STRING" id="377629.TERTU_1606"/>
<keyword evidence="2" id="KW-0732">Signal</keyword>
<feature type="compositionally biased region" description="Low complexity" evidence="1">
    <location>
        <begin position="275"/>
        <end position="286"/>
    </location>
</feature>
<dbReference type="PROSITE" id="PS51257">
    <property type="entry name" value="PROKAR_LIPOPROTEIN"/>
    <property type="match status" value="1"/>
</dbReference>
<keyword evidence="3" id="KW-0449">Lipoprotein</keyword>
<dbReference type="HOGENOM" id="CLU_070322_0_0_6"/>
<organism evidence="3 4">
    <name type="scientific">Teredinibacter turnerae (strain ATCC 39867 / T7901)</name>
    <dbReference type="NCBI Taxonomy" id="377629"/>
    <lineage>
        <taxon>Bacteria</taxon>
        <taxon>Pseudomonadati</taxon>
        <taxon>Pseudomonadota</taxon>
        <taxon>Gammaproteobacteria</taxon>
        <taxon>Cellvibrionales</taxon>
        <taxon>Cellvibrionaceae</taxon>
        <taxon>Teredinibacter</taxon>
    </lineage>
</organism>
<dbReference type="AlphaFoldDB" id="C5BTH5"/>
<evidence type="ECO:0000313" key="3">
    <source>
        <dbReference type="EMBL" id="ACR11031.1"/>
    </source>
</evidence>
<name>C5BTH5_TERTT</name>
<reference evidence="3 4" key="1">
    <citation type="journal article" date="2009" name="PLoS ONE">
        <title>The complete genome of Teredinibacter turnerae T7901: an intracellular endosymbiont of marine wood-boring bivalves (shipworms).</title>
        <authorList>
            <person name="Yang J.C."/>
            <person name="Madupu R."/>
            <person name="Durkin A.S."/>
            <person name="Ekborg N.A."/>
            <person name="Pedamallu C.S."/>
            <person name="Hostetler J.B."/>
            <person name="Radune D."/>
            <person name="Toms B.S."/>
            <person name="Henrissat B."/>
            <person name="Coutinho P.M."/>
            <person name="Schwarz S."/>
            <person name="Field L."/>
            <person name="Trindade-Silva A.E."/>
            <person name="Soares C.A.G."/>
            <person name="Elshahawi S."/>
            <person name="Hanora A."/>
            <person name="Schmidt E.W."/>
            <person name="Haygood M.G."/>
            <person name="Posfai J."/>
            <person name="Benner J."/>
            <person name="Madinger C."/>
            <person name="Nove J."/>
            <person name="Anton B."/>
            <person name="Chaudhary K."/>
            <person name="Foster J."/>
            <person name="Holman A."/>
            <person name="Kumar S."/>
            <person name="Lessard P.A."/>
            <person name="Luyten Y.A."/>
            <person name="Slatko B."/>
            <person name="Wood N."/>
            <person name="Wu B."/>
            <person name="Teplitski M."/>
            <person name="Mougous J.D."/>
            <person name="Ward N."/>
            <person name="Eisen J.A."/>
            <person name="Badger J.H."/>
            <person name="Distel D.L."/>
        </authorList>
    </citation>
    <scope>NUCLEOTIDE SEQUENCE [LARGE SCALE GENOMIC DNA]</scope>
    <source>
        <strain evidence="4">ATCC 39867 / T7901</strain>
    </source>
</reference>
<dbReference type="eggNOG" id="ENOG50309BM">
    <property type="taxonomic scope" value="Bacteria"/>
</dbReference>
<evidence type="ECO:0000313" key="4">
    <source>
        <dbReference type="Proteomes" id="UP000009080"/>
    </source>
</evidence>
<feature type="signal peptide" evidence="2">
    <location>
        <begin position="1"/>
        <end position="17"/>
    </location>
</feature>
<feature type="chain" id="PRO_5002947140" evidence="2">
    <location>
        <begin position="18"/>
        <end position="300"/>
    </location>
</feature>
<dbReference type="OrthoDB" id="9255985at2"/>